<protein>
    <submittedName>
        <fullName evidence="2">Uncharacterized protein</fullName>
    </submittedName>
</protein>
<evidence type="ECO:0000313" key="2">
    <source>
        <dbReference type="EMBL" id="GAI65083.1"/>
    </source>
</evidence>
<organism evidence="2">
    <name type="scientific">marine sediment metagenome</name>
    <dbReference type="NCBI Taxonomy" id="412755"/>
    <lineage>
        <taxon>unclassified sequences</taxon>
        <taxon>metagenomes</taxon>
        <taxon>ecological metagenomes</taxon>
    </lineage>
</organism>
<feature type="non-terminal residue" evidence="2">
    <location>
        <position position="89"/>
    </location>
</feature>
<reference evidence="2" key="1">
    <citation type="journal article" date="2014" name="Front. Microbiol.">
        <title>High frequency of phylogenetically diverse reductive dehalogenase-homologous genes in deep subseafloor sedimentary metagenomes.</title>
        <authorList>
            <person name="Kawai M."/>
            <person name="Futagami T."/>
            <person name="Toyoda A."/>
            <person name="Takaki Y."/>
            <person name="Nishi S."/>
            <person name="Hori S."/>
            <person name="Arai W."/>
            <person name="Tsubouchi T."/>
            <person name="Morono Y."/>
            <person name="Uchiyama I."/>
            <person name="Ito T."/>
            <person name="Fujiyama A."/>
            <person name="Inagaki F."/>
            <person name="Takami H."/>
        </authorList>
    </citation>
    <scope>NUCLEOTIDE SEQUENCE</scope>
    <source>
        <strain evidence="2">Expedition CK06-06</strain>
    </source>
</reference>
<feature type="compositionally biased region" description="Polar residues" evidence="1">
    <location>
        <begin position="68"/>
        <end position="89"/>
    </location>
</feature>
<dbReference type="EMBL" id="BARV01043648">
    <property type="protein sequence ID" value="GAI65083.1"/>
    <property type="molecule type" value="Genomic_DNA"/>
</dbReference>
<dbReference type="AlphaFoldDB" id="X1QA47"/>
<accession>X1QA47</accession>
<name>X1QA47_9ZZZZ</name>
<gene>
    <name evidence="2" type="ORF">S06H3_65048</name>
</gene>
<comment type="caution">
    <text evidence="2">The sequence shown here is derived from an EMBL/GenBank/DDBJ whole genome shotgun (WGS) entry which is preliminary data.</text>
</comment>
<proteinExistence type="predicted"/>
<sequence>MRPQLSSYGHEYCTQLYVKVYYISVYPIVTTDPATDIEATSAALNGTLGDDGGEACDCGFQWGETEEYGQTTPPQSKTTGQEFSQASPP</sequence>
<evidence type="ECO:0000256" key="1">
    <source>
        <dbReference type="SAM" id="MobiDB-lite"/>
    </source>
</evidence>
<feature type="region of interest" description="Disordered" evidence="1">
    <location>
        <begin position="63"/>
        <end position="89"/>
    </location>
</feature>